<dbReference type="RefSeq" id="WP_066713597.1">
    <property type="nucleotide sequence ID" value="NZ_NWVC01000028.1"/>
</dbReference>
<proteinExistence type="predicted"/>
<protein>
    <submittedName>
        <fullName evidence="1">Uncharacterized protein</fullName>
    </submittedName>
</protein>
<accession>A0A2A4I2M6</accession>
<keyword evidence="2" id="KW-1185">Reference proteome</keyword>
<evidence type="ECO:0000313" key="2">
    <source>
        <dbReference type="Proteomes" id="UP000218323"/>
    </source>
</evidence>
<dbReference type="AlphaFoldDB" id="A0A2A4I2M6"/>
<organism evidence="1 2">
    <name type="scientific">Sphingomonas adhaesiva</name>
    <dbReference type="NCBI Taxonomy" id="28212"/>
    <lineage>
        <taxon>Bacteria</taxon>
        <taxon>Pseudomonadati</taxon>
        <taxon>Pseudomonadota</taxon>
        <taxon>Alphaproteobacteria</taxon>
        <taxon>Sphingomonadales</taxon>
        <taxon>Sphingomonadaceae</taxon>
        <taxon>Sphingomonas</taxon>
    </lineage>
</organism>
<dbReference type="EMBL" id="NWVC01000028">
    <property type="protein sequence ID" value="PCG12891.1"/>
    <property type="molecule type" value="Genomic_DNA"/>
</dbReference>
<gene>
    <name evidence="1" type="ORF">COA07_17525</name>
</gene>
<reference evidence="1 2" key="1">
    <citation type="submission" date="2017-09" db="EMBL/GenBank/DDBJ databases">
        <title>Sphingomonas adhaesiva DSM 7418, whole genome shotgun sequence.</title>
        <authorList>
            <person name="Feng G."/>
            <person name="Zhu H."/>
        </authorList>
    </citation>
    <scope>NUCLEOTIDE SEQUENCE [LARGE SCALE GENOMIC DNA]</scope>
    <source>
        <strain evidence="1 2">DSM 7418</strain>
    </source>
</reference>
<sequence>MTDVATSVLATVNAPYGANLSAYQLAAKIVDPASLYAFDAPVFAFFSEVNEGLQHQFIDSMGVDHDQAHWMANQFAAKAGYALPLAA</sequence>
<dbReference type="Proteomes" id="UP000218323">
    <property type="component" value="Unassembled WGS sequence"/>
</dbReference>
<name>A0A2A4I2M6_9SPHN</name>
<evidence type="ECO:0000313" key="1">
    <source>
        <dbReference type="EMBL" id="PCG12891.1"/>
    </source>
</evidence>
<comment type="caution">
    <text evidence="1">The sequence shown here is derived from an EMBL/GenBank/DDBJ whole genome shotgun (WGS) entry which is preliminary data.</text>
</comment>